<dbReference type="HOGENOM" id="CLU_045699_0_0_3"/>
<reference evidence="2 3" key="1">
    <citation type="journal article" date="2015" name="Genome Announc.">
        <title>Complete Genome Sequence of Microcystis aeruginosa NIES-2549, a Bloom-Forming Cyanobacterium from Lake Kasumigaura, Japan.</title>
        <authorList>
            <person name="Yamaguchi H."/>
            <person name="Suzuki S."/>
            <person name="Tanabe Y."/>
            <person name="Osana Y."/>
            <person name="Shimura Y."/>
            <person name="Ishida K."/>
            <person name="Kawachi M."/>
        </authorList>
    </citation>
    <scope>NUCLEOTIDE SEQUENCE [LARGE SCALE GENOMIC DNA]</scope>
    <source>
        <strain evidence="2 3">NIES-2549</strain>
    </source>
</reference>
<dbReference type="AlphaFoldDB" id="A0A0F6U1W6"/>
<evidence type="ECO:0000259" key="1">
    <source>
        <dbReference type="Pfam" id="PF04230"/>
    </source>
</evidence>
<name>A0A0F6U1W6_MICAE</name>
<dbReference type="Pfam" id="PF04230">
    <property type="entry name" value="PS_pyruv_trans"/>
    <property type="match status" value="1"/>
</dbReference>
<protein>
    <submittedName>
        <fullName evidence="2">Polysaccharide polymerization protein</fullName>
    </submittedName>
</protein>
<dbReference type="InterPro" id="IPR007345">
    <property type="entry name" value="Polysacch_pyruvyl_Trfase"/>
</dbReference>
<dbReference type="EMBL" id="CP011304">
    <property type="protein sequence ID" value="AKE63314.1"/>
    <property type="molecule type" value="Genomic_DNA"/>
</dbReference>
<feature type="domain" description="Polysaccharide pyruvyl transferase" evidence="1">
    <location>
        <begin position="37"/>
        <end position="322"/>
    </location>
</feature>
<dbReference type="Proteomes" id="UP000034103">
    <property type="component" value="Chromosome"/>
</dbReference>
<dbReference type="PATRIC" id="fig|1641812.3.peg.990"/>
<sequence length="363" mass="41984">MPNLSTPQDVKDALHQSLSVLRSLEECALLDYPNYSNLGDHLIWLGDILYLSKTAKIKIKYTAHANSFSEDDLERKAGKSPIIFTGGGNLGDLWAKYQNCREKIIARYHDRPIFILPQSIYFKSQENLQKTAKIFNSHPDLTIFVRDDYSYAIAGEHFGNCRIIKAPDMAFEMVNLPALPNITATKNSILYIDRVDTERNSAFSASKLEIPDLVVEDWISLQWMNKLPEKWVYIPGLARLIREGWQRGLATPNQWLSRQKWELFHPYASVFKDIDNPRLHQKSWSLMHSGIYQLKQYPIVITNRLHVHILCLLLDIPHLVFPGSYYKIKAFYDTWTHQIPIAKLVEDPLQTKVALQELHNRLG</sequence>
<gene>
    <name evidence="2" type="ORF">MYAER_0956</name>
</gene>
<dbReference type="RefSeq" id="WP_052734162.1">
    <property type="nucleotide sequence ID" value="NZ_CP011304.1"/>
</dbReference>
<proteinExistence type="predicted"/>
<organism evidence="2 3">
    <name type="scientific">Microcystis aeruginosa NIES-2549</name>
    <dbReference type="NCBI Taxonomy" id="1641812"/>
    <lineage>
        <taxon>Bacteria</taxon>
        <taxon>Bacillati</taxon>
        <taxon>Cyanobacteriota</taxon>
        <taxon>Cyanophyceae</taxon>
        <taxon>Oscillatoriophycideae</taxon>
        <taxon>Chroococcales</taxon>
        <taxon>Microcystaceae</taxon>
        <taxon>Microcystis</taxon>
    </lineage>
</organism>
<evidence type="ECO:0000313" key="2">
    <source>
        <dbReference type="EMBL" id="AKE63314.1"/>
    </source>
</evidence>
<accession>A0A0F6U1W6</accession>
<evidence type="ECO:0000313" key="3">
    <source>
        <dbReference type="Proteomes" id="UP000034103"/>
    </source>
</evidence>